<evidence type="ECO:0000313" key="11">
    <source>
        <dbReference type="EMBL" id="ODV89429.1"/>
    </source>
</evidence>
<dbReference type="FunFam" id="3.90.920.10:FF:000003">
    <property type="entry name" value="DNA primase"/>
    <property type="match status" value="1"/>
</dbReference>
<dbReference type="CDD" id="cd04860">
    <property type="entry name" value="AE_Prim_S"/>
    <property type="match status" value="1"/>
</dbReference>
<keyword evidence="4 10" id="KW-0808">Transferase</keyword>
<dbReference type="EMBL" id="KV453843">
    <property type="protein sequence ID" value="ODV89429.1"/>
    <property type="molecule type" value="Genomic_DNA"/>
</dbReference>
<evidence type="ECO:0000256" key="1">
    <source>
        <dbReference type="ARBA" id="ARBA00009762"/>
    </source>
</evidence>
<dbReference type="GO" id="GO:0046872">
    <property type="term" value="F:metal ion binding"/>
    <property type="evidence" value="ECO:0007669"/>
    <property type="project" value="UniProtKB-KW"/>
</dbReference>
<protein>
    <recommendedName>
        <fullName evidence="10">DNA primase</fullName>
        <ecNumber evidence="10">2.7.7.-</ecNumber>
    </recommendedName>
</protein>
<dbReference type="PANTHER" id="PTHR10536">
    <property type="entry name" value="DNA PRIMASE SMALL SUBUNIT"/>
    <property type="match status" value="1"/>
</dbReference>
<dbReference type="Pfam" id="PF01896">
    <property type="entry name" value="DNA_primase_S"/>
    <property type="match status" value="1"/>
</dbReference>
<evidence type="ECO:0000313" key="12">
    <source>
        <dbReference type="Proteomes" id="UP000095023"/>
    </source>
</evidence>
<evidence type="ECO:0000256" key="7">
    <source>
        <dbReference type="ARBA" id="ARBA00022723"/>
    </source>
</evidence>
<keyword evidence="6 10" id="KW-0235">DNA replication</keyword>
<keyword evidence="7" id="KW-0479">Metal-binding</keyword>
<dbReference type="InterPro" id="IPR014052">
    <property type="entry name" value="DNA_primase_ssu_euk/arc"/>
</dbReference>
<dbReference type="GO" id="GO:0005658">
    <property type="term" value="C:alpha DNA polymerase:primase complex"/>
    <property type="evidence" value="ECO:0007669"/>
    <property type="project" value="EnsemblFungi"/>
</dbReference>
<dbReference type="SUPFAM" id="SSF56747">
    <property type="entry name" value="Prim-pol domain"/>
    <property type="match status" value="1"/>
</dbReference>
<dbReference type="InterPro" id="IPR002755">
    <property type="entry name" value="DNA_primase_S"/>
</dbReference>
<evidence type="ECO:0000256" key="4">
    <source>
        <dbReference type="ARBA" id="ARBA00022679"/>
    </source>
</evidence>
<dbReference type="NCBIfam" id="TIGR00335">
    <property type="entry name" value="primase_sml"/>
    <property type="match status" value="1"/>
</dbReference>
<keyword evidence="5" id="KW-0548">Nucleotidyltransferase</keyword>
<dbReference type="GO" id="GO:0006269">
    <property type="term" value="P:DNA replication, synthesis of primer"/>
    <property type="evidence" value="ECO:0007669"/>
    <property type="project" value="UniProtKB-KW"/>
</dbReference>
<evidence type="ECO:0000256" key="10">
    <source>
        <dbReference type="RuleBase" id="RU003514"/>
    </source>
</evidence>
<evidence type="ECO:0000256" key="2">
    <source>
        <dbReference type="ARBA" id="ARBA00022478"/>
    </source>
</evidence>
<dbReference type="GO" id="GO:0003899">
    <property type="term" value="F:DNA-directed RNA polymerase activity"/>
    <property type="evidence" value="ECO:0007669"/>
    <property type="project" value="EnsemblFungi"/>
</dbReference>
<sequence length="445" mass="51317">MFQGSSNSQVNTNVQPKLPVAAVPAAVAPVTPATPAPVATFKPPPQDFESITSMYYKQLFPFRPVFQWLNHAPDPTPDFSKREIAMELHNGAYTRYRSYETPESFKKEVSFLNPARFEIGPVYSIDLINRAKYQKDSIQPVQKELIFDIDMTDYDEIRSCCSGTDICEKCWGFVRVAMHVIDFVLRHDFGFKFILWVFSGRRGVHAWISDYRARFLPDNARRSIVDYVNVFRGVSQGKLKLPRPLHPMLSHTLELLKSNFVSVVLQGQNPWGAPGAEKQLLSRLPNNGPFQQRLKQKWSEEPNRSSLDKWKDIDEIAKSKDLKTLDRNALLEAKQDIMFYYLAPRLDENVSTKLNHLLKSPFCIHPKTQKICVPIPTDQIDTFDPSSVPIATELLKEVQGKRVTENTYESTTLRPYVDYFRKFYNEQHKAERSLKRSRESEGLDF</sequence>
<gene>
    <name evidence="11" type="ORF">CANCADRAFT_29364</name>
</gene>
<dbReference type="EC" id="2.7.7.-" evidence="10"/>
<reference evidence="12" key="1">
    <citation type="submission" date="2016-02" db="EMBL/GenBank/DDBJ databases">
        <title>Comparative genomics of biotechnologically important yeasts.</title>
        <authorList>
            <consortium name="DOE Joint Genome Institute"/>
            <person name="Riley R."/>
            <person name="Haridas S."/>
            <person name="Wolfe K.H."/>
            <person name="Lopes M.R."/>
            <person name="Hittinger C.T."/>
            <person name="Goker M."/>
            <person name="Salamov A."/>
            <person name="Wisecaver J."/>
            <person name="Long T.M."/>
            <person name="Aerts A.L."/>
            <person name="Barry K."/>
            <person name="Choi C."/>
            <person name="Clum A."/>
            <person name="Coughlan A.Y."/>
            <person name="Deshpande S."/>
            <person name="Douglass A.P."/>
            <person name="Hanson S.J."/>
            <person name="Klenk H.-P."/>
            <person name="Labutti K."/>
            <person name="Lapidus A."/>
            <person name="Lindquist E."/>
            <person name="Lipzen A."/>
            <person name="Meier-Kolthoff J.P."/>
            <person name="Ohm R.A."/>
            <person name="Otillar R.P."/>
            <person name="Pangilinan J."/>
            <person name="Peng Y."/>
            <person name="Rokas A."/>
            <person name="Rosa C.A."/>
            <person name="Scheuner C."/>
            <person name="Sibirny A.A."/>
            <person name="Slot J.C."/>
            <person name="Stielow J.B."/>
            <person name="Sun H."/>
            <person name="Kurtzman C.P."/>
            <person name="Blackwell M."/>
            <person name="Jeffries T.W."/>
            <person name="Grigoriev I.V."/>
        </authorList>
    </citation>
    <scope>NUCLEOTIDE SEQUENCE [LARGE SCALE GENOMIC DNA]</scope>
    <source>
        <strain evidence="12">NRRL Y-17796</strain>
    </source>
</reference>
<dbReference type="Gene3D" id="3.90.920.10">
    <property type="entry name" value="DNA primase, PRIM domain"/>
    <property type="match status" value="1"/>
</dbReference>
<evidence type="ECO:0000256" key="9">
    <source>
        <dbReference type="ARBA" id="ARBA00023163"/>
    </source>
</evidence>
<name>A0A1E4TCF5_9ASCO</name>
<keyword evidence="3 10" id="KW-0639">Primosome</keyword>
<keyword evidence="2 10" id="KW-0240">DNA-directed RNA polymerase</keyword>
<dbReference type="AlphaFoldDB" id="A0A1E4TCF5"/>
<keyword evidence="8" id="KW-0862">Zinc</keyword>
<evidence type="ECO:0000256" key="8">
    <source>
        <dbReference type="ARBA" id="ARBA00022833"/>
    </source>
</evidence>
<dbReference type="Proteomes" id="UP000095023">
    <property type="component" value="Unassembled WGS sequence"/>
</dbReference>
<comment type="similarity">
    <text evidence="1 10">Belongs to the eukaryotic-type primase small subunit family.</text>
</comment>
<keyword evidence="9" id="KW-0804">Transcription</keyword>
<dbReference type="OrthoDB" id="19606at2759"/>
<evidence type="ECO:0000256" key="6">
    <source>
        <dbReference type="ARBA" id="ARBA00022705"/>
    </source>
</evidence>
<evidence type="ECO:0000256" key="5">
    <source>
        <dbReference type="ARBA" id="ARBA00022695"/>
    </source>
</evidence>
<dbReference type="GO" id="GO:0003697">
    <property type="term" value="F:single-stranded DNA binding"/>
    <property type="evidence" value="ECO:0007669"/>
    <property type="project" value="EnsemblFungi"/>
</dbReference>
<evidence type="ECO:0000256" key="3">
    <source>
        <dbReference type="ARBA" id="ARBA00022515"/>
    </source>
</evidence>
<keyword evidence="12" id="KW-1185">Reference proteome</keyword>
<organism evidence="11 12">
    <name type="scientific">Tortispora caseinolytica NRRL Y-17796</name>
    <dbReference type="NCBI Taxonomy" id="767744"/>
    <lineage>
        <taxon>Eukaryota</taxon>
        <taxon>Fungi</taxon>
        <taxon>Dikarya</taxon>
        <taxon>Ascomycota</taxon>
        <taxon>Saccharomycotina</taxon>
        <taxon>Trigonopsidomycetes</taxon>
        <taxon>Trigonopsidales</taxon>
        <taxon>Trigonopsidaceae</taxon>
        <taxon>Tortispora</taxon>
    </lineage>
</organism>
<proteinExistence type="inferred from homology"/>
<accession>A0A1E4TCF5</accession>